<sequence length="168" mass="19563">MTFFIFVDTLPLLIPTGVAFHAIVVGYLGLFIVYRSLVDPSDVALRTNRNWIFEKNRFRNLRFSALAVDKEEKWEYVGGRSKCIHTYKGMSFEEFTQRVLEKFNISLDVMRMHYALKFNPRVIQDLEDEDDLDNAVSHSDEFANVYIVESPRVEAIEENIPNTQLTFG</sequence>
<keyword evidence="1" id="KW-0472">Membrane</keyword>
<evidence type="ECO:0008006" key="3">
    <source>
        <dbReference type="Google" id="ProtNLM"/>
    </source>
</evidence>
<organism evidence="2">
    <name type="scientific">Vitis vinifera</name>
    <name type="common">Grape</name>
    <dbReference type="NCBI Taxonomy" id="29760"/>
    <lineage>
        <taxon>Eukaryota</taxon>
        <taxon>Viridiplantae</taxon>
        <taxon>Streptophyta</taxon>
        <taxon>Embryophyta</taxon>
        <taxon>Tracheophyta</taxon>
        <taxon>Spermatophyta</taxon>
        <taxon>Magnoliopsida</taxon>
        <taxon>eudicotyledons</taxon>
        <taxon>Gunneridae</taxon>
        <taxon>Pentapetalae</taxon>
        <taxon>rosids</taxon>
        <taxon>Vitales</taxon>
        <taxon>Vitaceae</taxon>
        <taxon>Viteae</taxon>
        <taxon>Vitis</taxon>
    </lineage>
</organism>
<keyword evidence="1" id="KW-1133">Transmembrane helix</keyword>
<reference evidence="2" key="1">
    <citation type="journal article" date="2007" name="PLoS ONE">
        <title>The first genome sequence of an elite grapevine cultivar (Pinot noir Vitis vinifera L.): coping with a highly heterozygous genome.</title>
        <authorList>
            <person name="Velasco R."/>
            <person name="Zharkikh A."/>
            <person name="Troggio M."/>
            <person name="Cartwright D.A."/>
            <person name="Cestaro A."/>
            <person name="Pruss D."/>
            <person name="Pindo M."/>
            <person name="FitzGerald L.M."/>
            <person name="Vezzulli S."/>
            <person name="Reid J."/>
            <person name="Malacarne G."/>
            <person name="Iliev D."/>
            <person name="Coppola G."/>
            <person name="Wardell B."/>
            <person name="Micheletti D."/>
            <person name="Macalma T."/>
            <person name="Facci M."/>
            <person name="Mitchell J.T."/>
            <person name="Perazzolli M."/>
            <person name="Eldredge G."/>
            <person name="Gatto P."/>
            <person name="Oyzerski R."/>
            <person name="Moretto M."/>
            <person name="Gutin N."/>
            <person name="Stefanini M."/>
            <person name="Chen Y."/>
            <person name="Segala C."/>
            <person name="Davenport C."/>
            <person name="Dematte L."/>
            <person name="Mraz A."/>
            <person name="Battilana J."/>
            <person name="Stormo K."/>
            <person name="Costa F."/>
            <person name="Tao Q."/>
            <person name="Si-Ammour A."/>
            <person name="Harkins T."/>
            <person name="Lackey A."/>
            <person name="Perbost C."/>
            <person name="Taillon B."/>
            <person name="Stella A."/>
            <person name="Solovyev V."/>
            <person name="Fawcett J.A."/>
            <person name="Sterck L."/>
            <person name="Vandepoele K."/>
            <person name="Grando S.M."/>
            <person name="Toppo S."/>
            <person name="Moser C."/>
            <person name="Lanchbury J."/>
            <person name="Bogden R."/>
            <person name="Skolnick M."/>
            <person name="Sgaramella V."/>
            <person name="Bhatnagar S.K."/>
            <person name="Fontana P."/>
            <person name="Gutin A."/>
            <person name="Van de Peer Y."/>
            <person name="Salamini F."/>
            <person name="Viola R."/>
        </authorList>
    </citation>
    <scope>NUCLEOTIDE SEQUENCE</scope>
</reference>
<name>A5AEZ7_VITVI</name>
<feature type="transmembrane region" description="Helical" evidence="1">
    <location>
        <begin position="12"/>
        <end position="34"/>
    </location>
</feature>
<accession>A5AEZ7</accession>
<dbReference type="SUPFAM" id="SSF54277">
    <property type="entry name" value="CAD &amp; PB1 domains"/>
    <property type="match status" value="1"/>
</dbReference>
<protein>
    <recommendedName>
        <fullName evidence="3">PB1 domain-containing protein</fullName>
    </recommendedName>
</protein>
<gene>
    <name evidence="2" type="ORF">VITISV_018278</name>
</gene>
<evidence type="ECO:0000313" key="2">
    <source>
        <dbReference type="EMBL" id="CAN77875.1"/>
    </source>
</evidence>
<dbReference type="AlphaFoldDB" id="A5AEZ7"/>
<dbReference type="EMBL" id="AM425035">
    <property type="protein sequence ID" value="CAN77875.1"/>
    <property type="molecule type" value="Genomic_DNA"/>
</dbReference>
<proteinExistence type="predicted"/>
<keyword evidence="1" id="KW-0812">Transmembrane</keyword>
<evidence type="ECO:0000256" key="1">
    <source>
        <dbReference type="SAM" id="Phobius"/>
    </source>
</evidence>